<keyword evidence="6" id="KW-1133">Transmembrane helix</keyword>
<dbReference type="Pfam" id="PF00153">
    <property type="entry name" value="Mito_carr"/>
    <property type="match status" value="1"/>
</dbReference>
<evidence type="ECO:0000256" key="1">
    <source>
        <dbReference type="ARBA" id="ARBA00004141"/>
    </source>
</evidence>
<dbReference type="OrthoDB" id="77989at2759"/>
<accession>A0A1C7MSX0</accession>
<dbReference type="OMA" id="KTILQVY"/>
<gene>
    <name evidence="9" type="primary">ugo1</name>
    <name evidence="9" type="ORF">A0H81_00444</name>
</gene>
<evidence type="ECO:0000313" key="9">
    <source>
        <dbReference type="EMBL" id="OBZ79995.1"/>
    </source>
</evidence>
<evidence type="ECO:0000256" key="7">
    <source>
        <dbReference type="ARBA" id="ARBA00023136"/>
    </source>
</evidence>
<comment type="subcellular location">
    <subcellularLocation>
        <location evidence="1">Membrane</location>
        <topology evidence="1">Multi-pass membrane protein</topology>
    </subcellularLocation>
</comment>
<evidence type="ECO:0000256" key="4">
    <source>
        <dbReference type="ARBA" id="ARBA00022692"/>
    </source>
</evidence>
<evidence type="ECO:0000313" key="10">
    <source>
        <dbReference type="Proteomes" id="UP000092993"/>
    </source>
</evidence>
<feature type="region of interest" description="Disordered" evidence="8">
    <location>
        <begin position="394"/>
        <end position="420"/>
    </location>
</feature>
<dbReference type="InterPro" id="IPR023395">
    <property type="entry name" value="MCP_dom_sf"/>
</dbReference>
<keyword evidence="10" id="KW-1185">Reference proteome</keyword>
<feature type="compositionally biased region" description="Basic residues" evidence="8">
    <location>
        <begin position="395"/>
        <end position="412"/>
    </location>
</feature>
<evidence type="ECO:0000256" key="5">
    <source>
        <dbReference type="ARBA" id="ARBA00022737"/>
    </source>
</evidence>
<dbReference type="Gene3D" id="1.50.40.10">
    <property type="entry name" value="Mitochondrial carrier domain"/>
    <property type="match status" value="1"/>
</dbReference>
<dbReference type="InterPro" id="IPR050391">
    <property type="entry name" value="Mito_Metabolite_Transporter"/>
</dbReference>
<name>A0A1C7MSX0_GRIFR</name>
<comment type="caution">
    <text evidence="9">The sequence shown here is derived from an EMBL/GenBank/DDBJ whole genome shotgun (WGS) entry which is preliminary data.</text>
</comment>
<dbReference type="EMBL" id="LUGG01000001">
    <property type="protein sequence ID" value="OBZ79995.1"/>
    <property type="molecule type" value="Genomic_DNA"/>
</dbReference>
<dbReference type="GO" id="GO:0016020">
    <property type="term" value="C:membrane"/>
    <property type="evidence" value="ECO:0007669"/>
    <property type="project" value="UniProtKB-SubCell"/>
</dbReference>
<evidence type="ECO:0000256" key="8">
    <source>
        <dbReference type="SAM" id="MobiDB-lite"/>
    </source>
</evidence>
<dbReference type="PANTHER" id="PTHR45618">
    <property type="entry name" value="MITOCHONDRIAL DICARBOXYLATE CARRIER-RELATED"/>
    <property type="match status" value="1"/>
</dbReference>
<keyword evidence="4" id="KW-0812">Transmembrane</keyword>
<sequence>MYTTPANTWSFVPPVPADNLTSSSPFFDLSTFIADEDSGIDITLLLKGIIASAMQQYSTTAIAMPWDVGKTLLQVQWVPRDAGEVPPSAVLTTDVVDEDGDLSDSSNENDSYFADPTNPESASLPPRLADERGYVVRQSVLEEGTIPEYTIPVGNADGTWGMMKRLGRFRGEGWLALWKGLLTSTVTNALTASLQPVIHSMLQTILTPMFPSLSSPLSSSMVPIVLPVASHVVTGFLLSPLDLIRTRLIVQSSIPRYRTYSGPIDALFQIIEHEGGWKGMYLHPHLLIPTLLDCTLRSLVPLTLPGLVASYLGFGAQITPETSPFIWTVAELLGTCAGFIITVPFETVRRRLQAQVRGSAKPIKACVELRPSPYNGVVDTFWHILTEERSDMPLKTRRRRRKSISGKSKGKGKAREAEAEEEVRAEGESWLRNTGIGQLYRGLGIRVGASVFVFVLSLFSGVENNTLFTFNLITIHPTSFIILGKRVDHVDCARRVGASANSRKLGPTTACDHPRKQFDQRITNLPSHHVEVVYLVGTW</sequence>
<dbReference type="Proteomes" id="UP000092993">
    <property type="component" value="Unassembled WGS sequence"/>
</dbReference>
<evidence type="ECO:0000256" key="3">
    <source>
        <dbReference type="ARBA" id="ARBA00022448"/>
    </source>
</evidence>
<comment type="similarity">
    <text evidence="2">Belongs to the mitochondrial carrier (TC 2.A.29) family.</text>
</comment>
<evidence type="ECO:0000256" key="2">
    <source>
        <dbReference type="ARBA" id="ARBA00006375"/>
    </source>
</evidence>
<dbReference type="AlphaFoldDB" id="A0A1C7MSX0"/>
<proteinExistence type="inferred from homology"/>
<organism evidence="9 10">
    <name type="scientific">Grifola frondosa</name>
    <name type="common">Maitake</name>
    <name type="synonym">Polyporus frondosus</name>
    <dbReference type="NCBI Taxonomy" id="5627"/>
    <lineage>
        <taxon>Eukaryota</taxon>
        <taxon>Fungi</taxon>
        <taxon>Dikarya</taxon>
        <taxon>Basidiomycota</taxon>
        <taxon>Agaricomycotina</taxon>
        <taxon>Agaricomycetes</taxon>
        <taxon>Polyporales</taxon>
        <taxon>Grifolaceae</taxon>
        <taxon>Grifola</taxon>
    </lineage>
</organism>
<dbReference type="STRING" id="5627.A0A1C7MSX0"/>
<dbReference type="SUPFAM" id="SSF103506">
    <property type="entry name" value="Mitochondrial carrier"/>
    <property type="match status" value="1"/>
</dbReference>
<keyword evidence="5" id="KW-0677">Repeat</keyword>
<keyword evidence="3" id="KW-0813">Transport</keyword>
<evidence type="ECO:0000256" key="6">
    <source>
        <dbReference type="ARBA" id="ARBA00022989"/>
    </source>
</evidence>
<protein>
    <submittedName>
        <fullName evidence="9">Mitochondrial fusion and transport protein ugo1</fullName>
    </submittedName>
</protein>
<dbReference type="InterPro" id="IPR018108">
    <property type="entry name" value="MCP_transmembrane"/>
</dbReference>
<feature type="region of interest" description="Disordered" evidence="8">
    <location>
        <begin position="98"/>
        <end position="126"/>
    </location>
</feature>
<keyword evidence="7" id="KW-0472">Membrane</keyword>
<reference evidence="9 10" key="1">
    <citation type="submission" date="2016-03" db="EMBL/GenBank/DDBJ databases">
        <title>Whole genome sequencing of Grifola frondosa 9006-11.</title>
        <authorList>
            <person name="Min B."/>
            <person name="Park H."/>
            <person name="Kim J.-G."/>
            <person name="Cho H."/>
            <person name="Oh Y.-L."/>
            <person name="Kong W.-S."/>
            <person name="Choi I.-G."/>
        </authorList>
    </citation>
    <scope>NUCLEOTIDE SEQUENCE [LARGE SCALE GENOMIC DNA]</scope>
    <source>
        <strain evidence="9 10">9006-11</strain>
    </source>
</reference>